<keyword evidence="1" id="KW-0472">Membrane</keyword>
<evidence type="ECO:0000256" key="1">
    <source>
        <dbReference type="SAM" id="Phobius"/>
    </source>
</evidence>
<sequence length="106" mass="12160">MAIHICLIGALLFNIYLNVTTICHTYILYDIILIPDDCSEVYFDINLSLSFITAIYAGQLVILLSYSLLKLLFLLWSIITRSSSSTSTKINHRHNNCSYHLLQYLN</sequence>
<dbReference type="EMBL" id="MUJZ01002348">
    <property type="protein sequence ID" value="OTF83743.1"/>
    <property type="molecule type" value="Genomic_DNA"/>
</dbReference>
<comment type="caution">
    <text evidence="2">The sequence shown here is derived from an EMBL/GenBank/DDBJ whole genome shotgun (WGS) entry which is preliminary data.</text>
</comment>
<feature type="transmembrane region" description="Helical" evidence="1">
    <location>
        <begin position="7"/>
        <end position="29"/>
    </location>
</feature>
<name>A0A1Y3BVB6_EURMA</name>
<dbReference type="Proteomes" id="UP000194236">
    <property type="component" value="Unassembled WGS sequence"/>
</dbReference>
<proteinExistence type="predicted"/>
<keyword evidence="1" id="KW-1133">Transmembrane helix</keyword>
<protein>
    <submittedName>
        <fullName evidence="2">Uncharacterized protein</fullName>
    </submittedName>
</protein>
<reference evidence="2 3" key="1">
    <citation type="submission" date="2017-03" db="EMBL/GenBank/DDBJ databases">
        <title>Genome Survey of Euroglyphus maynei.</title>
        <authorList>
            <person name="Arlian L.G."/>
            <person name="Morgan M.S."/>
            <person name="Rider S.D."/>
        </authorList>
    </citation>
    <scope>NUCLEOTIDE SEQUENCE [LARGE SCALE GENOMIC DNA]</scope>
    <source>
        <strain evidence="2">Arlian Lab</strain>
        <tissue evidence="2">Whole body</tissue>
    </source>
</reference>
<gene>
    <name evidence="2" type="ORF">BLA29_004065</name>
</gene>
<dbReference type="AlphaFoldDB" id="A0A1Y3BVB6"/>
<keyword evidence="1" id="KW-0812">Transmembrane</keyword>
<organism evidence="2 3">
    <name type="scientific">Euroglyphus maynei</name>
    <name type="common">Mayne's house dust mite</name>
    <dbReference type="NCBI Taxonomy" id="6958"/>
    <lineage>
        <taxon>Eukaryota</taxon>
        <taxon>Metazoa</taxon>
        <taxon>Ecdysozoa</taxon>
        <taxon>Arthropoda</taxon>
        <taxon>Chelicerata</taxon>
        <taxon>Arachnida</taxon>
        <taxon>Acari</taxon>
        <taxon>Acariformes</taxon>
        <taxon>Sarcoptiformes</taxon>
        <taxon>Astigmata</taxon>
        <taxon>Psoroptidia</taxon>
        <taxon>Analgoidea</taxon>
        <taxon>Pyroglyphidae</taxon>
        <taxon>Pyroglyphinae</taxon>
        <taxon>Euroglyphus</taxon>
    </lineage>
</organism>
<evidence type="ECO:0000313" key="2">
    <source>
        <dbReference type="EMBL" id="OTF83743.1"/>
    </source>
</evidence>
<keyword evidence="3" id="KW-1185">Reference proteome</keyword>
<evidence type="ECO:0000313" key="3">
    <source>
        <dbReference type="Proteomes" id="UP000194236"/>
    </source>
</evidence>
<accession>A0A1Y3BVB6</accession>
<feature type="transmembrane region" description="Helical" evidence="1">
    <location>
        <begin position="49"/>
        <end position="79"/>
    </location>
</feature>